<evidence type="ECO:0000313" key="2">
    <source>
        <dbReference type="Proteomes" id="UP000051565"/>
    </source>
</evidence>
<dbReference type="Proteomes" id="UP000051565">
    <property type="component" value="Unassembled WGS sequence"/>
</dbReference>
<sequence length="111" mass="12356">MLLLNTDEDLNSLKDTLRILTDEDDSILRNYLNTAEVSLQTAVGKDFNGFYSNDDVKTLYRTACYALAGTLYTYRVSVTDSAQYPVNSTYDSIVGALRGMYLQAESEAENG</sequence>
<evidence type="ECO:0000313" key="1">
    <source>
        <dbReference type="EMBL" id="KRN80644.1"/>
    </source>
</evidence>
<dbReference type="STRING" id="53444.AYR59_04640"/>
<dbReference type="Gene3D" id="1.10.3230.30">
    <property type="entry name" value="Phage gp6-like head-tail connector protein"/>
    <property type="match status" value="1"/>
</dbReference>
<dbReference type="InterPro" id="IPR006450">
    <property type="entry name" value="Phage_HK97_gp6-like"/>
</dbReference>
<dbReference type="RefSeq" id="WP_054646931.1">
    <property type="nucleotide sequence ID" value="NZ_FUXS01000019.1"/>
</dbReference>
<dbReference type="OrthoDB" id="2149719at2"/>
<dbReference type="Pfam" id="PF05135">
    <property type="entry name" value="Phage_connect_1"/>
    <property type="match status" value="1"/>
</dbReference>
<dbReference type="NCBIfam" id="TIGR01560">
    <property type="entry name" value="put_DNA_pack"/>
    <property type="match status" value="1"/>
</dbReference>
<evidence type="ECO:0008006" key="3">
    <source>
        <dbReference type="Google" id="ProtNLM"/>
    </source>
</evidence>
<reference evidence="1 2" key="1">
    <citation type="journal article" date="2015" name="Genome Announc.">
        <title>Expanding the biotechnology potential of lactobacilli through comparative genomics of 213 strains and associated genera.</title>
        <authorList>
            <person name="Sun Z."/>
            <person name="Harris H.M."/>
            <person name="McCann A."/>
            <person name="Guo C."/>
            <person name="Argimon S."/>
            <person name="Zhang W."/>
            <person name="Yang X."/>
            <person name="Jeffery I.B."/>
            <person name="Cooney J.C."/>
            <person name="Kagawa T.F."/>
            <person name="Liu W."/>
            <person name="Song Y."/>
            <person name="Salvetti E."/>
            <person name="Wrobel A."/>
            <person name="Rasinkangas P."/>
            <person name="Parkhill J."/>
            <person name="Rea M.C."/>
            <person name="O'Sullivan O."/>
            <person name="Ritari J."/>
            <person name="Douillard F.P."/>
            <person name="Paul Ross R."/>
            <person name="Yang R."/>
            <person name="Briner A.E."/>
            <person name="Felis G.E."/>
            <person name="de Vos W.M."/>
            <person name="Barrangou R."/>
            <person name="Klaenhammer T.R."/>
            <person name="Caufield P.W."/>
            <person name="Cui Y."/>
            <person name="Zhang H."/>
            <person name="O'Toole P.W."/>
        </authorList>
    </citation>
    <scope>NUCLEOTIDE SEQUENCE [LARGE SCALE GENOMIC DNA]</scope>
    <source>
        <strain evidence="1 2">DSM 20690</strain>
    </source>
</reference>
<dbReference type="EMBL" id="JQBT01000005">
    <property type="protein sequence ID" value="KRN80644.1"/>
    <property type="molecule type" value="Genomic_DNA"/>
</dbReference>
<name>A0A0R2K3C1_9LACO</name>
<dbReference type="InterPro" id="IPR021146">
    <property type="entry name" value="Phage_gp6-like_head-tail"/>
</dbReference>
<gene>
    <name evidence="1" type="ORF">IV52_GL001198</name>
</gene>
<dbReference type="AlphaFoldDB" id="A0A0R2K3C1"/>
<comment type="caution">
    <text evidence="1">The sequence shown here is derived from an EMBL/GenBank/DDBJ whole genome shotgun (WGS) entry which is preliminary data.</text>
</comment>
<proteinExistence type="predicted"/>
<dbReference type="CDD" id="cd08054">
    <property type="entry name" value="gp6"/>
    <property type="match status" value="1"/>
</dbReference>
<accession>A0A0R2K3C1</accession>
<dbReference type="PATRIC" id="fig|1122148.6.peg.1227"/>
<protein>
    <recommendedName>
        <fullName evidence="3">DNA packaging protein</fullName>
    </recommendedName>
</protein>
<keyword evidence="2" id="KW-1185">Reference proteome</keyword>
<organism evidence="1 2">
    <name type="scientific">Fructilactobacillus lindneri DSM 20690 = JCM 11027</name>
    <dbReference type="NCBI Taxonomy" id="1122148"/>
    <lineage>
        <taxon>Bacteria</taxon>
        <taxon>Bacillati</taxon>
        <taxon>Bacillota</taxon>
        <taxon>Bacilli</taxon>
        <taxon>Lactobacillales</taxon>
        <taxon>Lactobacillaceae</taxon>
        <taxon>Fructilactobacillus</taxon>
    </lineage>
</organism>